<dbReference type="GO" id="GO:0004674">
    <property type="term" value="F:protein serine/threonine kinase activity"/>
    <property type="evidence" value="ECO:0007669"/>
    <property type="project" value="UniProtKB-KW"/>
</dbReference>
<evidence type="ECO:0000256" key="11">
    <source>
        <dbReference type="ARBA" id="ARBA00023136"/>
    </source>
</evidence>
<keyword evidence="7 13" id="KW-0547">Nucleotide-binding</keyword>
<feature type="transmembrane region" description="Helical" evidence="15">
    <location>
        <begin position="176"/>
        <end position="200"/>
    </location>
</feature>
<dbReference type="InterPro" id="IPR017441">
    <property type="entry name" value="Protein_kinase_ATP_BS"/>
</dbReference>
<dbReference type="OrthoDB" id="4062651at2759"/>
<dbReference type="Proteomes" id="UP000541444">
    <property type="component" value="Unassembled WGS sequence"/>
</dbReference>
<evidence type="ECO:0000256" key="6">
    <source>
        <dbReference type="ARBA" id="ARBA00022729"/>
    </source>
</evidence>
<dbReference type="Gene3D" id="1.10.510.10">
    <property type="entry name" value="Transferase(Phosphotransferase) domain 1"/>
    <property type="match status" value="1"/>
</dbReference>
<keyword evidence="12" id="KW-1015">Disulfide bond</keyword>
<keyword evidence="4" id="KW-0808">Transferase</keyword>
<dbReference type="Pfam" id="PF01476">
    <property type="entry name" value="LysM"/>
    <property type="match status" value="1"/>
</dbReference>
<dbReference type="InterPro" id="IPR018392">
    <property type="entry name" value="LysM"/>
</dbReference>
<evidence type="ECO:0000256" key="7">
    <source>
        <dbReference type="ARBA" id="ARBA00022741"/>
    </source>
</evidence>
<dbReference type="PANTHER" id="PTHR46204:SF5">
    <property type="entry name" value="PROTEIN KINASE DOMAIN-CONTAINING PROTEIN"/>
    <property type="match status" value="1"/>
</dbReference>
<dbReference type="GO" id="GO:0005524">
    <property type="term" value="F:ATP binding"/>
    <property type="evidence" value="ECO:0007669"/>
    <property type="project" value="UniProtKB-UniRule"/>
</dbReference>
<keyword evidence="3 14" id="KW-0723">Serine/threonine-protein kinase</keyword>
<evidence type="ECO:0000259" key="16">
    <source>
        <dbReference type="PROSITE" id="PS50011"/>
    </source>
</evidence>
<feature type="domain" description="LysM" evidence="17">
    <location>
        <begin position="115"/>
        <end position="159"/>
    </location>
</feature>
<dbReference type="InterPro" id="IPR001245">
    <property type="entry name" value="Ser-Thr/Tyr_kinase_cat_dom"/>
</dbReference>
<evidence type="ECO:0000256" key="4">
    <source>
        <dbReference type="ARBA" id="ARBA00022679"/>
    </source>
</evidence>
<dbReference type="PROSITE" id="PS00107">
    <property type="entry name" value="PROTEIN_KINASE_ATP"/>
    <property type="match status" value="1"/>
</dbReference>
<evidence type="ECO:0000256" key="8">
    <source>
        <dbReference type="ARBA" id="ARBA00022777"/>
    </source>
</evidence>
<organism evidence="18 19">
    <name type="scientific">Kingdonia uniflora</name>
    <dbReference type="NCBI Taxonomy" id="39325"/>
    <lineage>
        <taxon>Eukaryota</taxon>
        <taxon>Viridiplantae</taxon>
        <taxon>Streptophyta</taxon>
        <taxon>Embryophyta</taxon>
        <taxon>Tracheophyta</taxon>
        <taxon>Spermatophyta</taxon>
        <taxon>Magnoliopsida</taxon>
        <taxon>Ranunculales</taxon>
        <taxon>Circaeasteraceae</taxon>
        <taxon>Kingdonia</taxon>
    </lineage>
</organism>
<dbReference type="SMART" id="SM00220">
    <property type="entry name" value="S_TKc"/>
    <property type="match status" value="1"/>
</dbReference>
<evidence type="ECO:0000313" key="19">
    <source>
        <dbReference type="Proteomes" id="UP000541444"/>
    </source>
</evidence>
<evidence type="ECO:0000256" key="12">
    <source>
        <dbReference type="ARBA" id="ARBA00023157"/>
    </source>
</evidence>
<comment type="subcellular location">
    <subcellularLocation>
        <location evidence="1">Cell membrane</location>
        <topology evidence="1">Single-pass membrane protein</topology>
    </subcellularLocation>
</comment>
<evidence type="ECO:0000256" key="15">
    <source>
        <dbReference type="SAM" id="Phobius"/>
    </source>
</evidence>
<keyword evidence="2" id="KW-1003">Cell membrane</keyword>
<evidence type="ECO:0000256" key="9">
    <source>
        <dbReference type="ARBA" id="ARBA00022840"/>
    </source>
</evidence>
<evidence type="ECO:0000256" key="2">
    <source>
        <dbReference type="ARBA" id="ARBA00022475"/>
    </source>
</evidence>
<protein>
    <submittedName>
        <fullName evidence="18">Uncharacterized protein</fullName>
    </submittedName>
</protein>
<comment type="caution">
    <text evidence="18">The sequence shown here is derived from an EMBL/GenBank/DDBJ whole genome shotgun (WGS) entry which is preliminary data.</text>
</comment>
<dbReference type="GO" id="GO:0005886">
    <property type="term" value="C:plasma membrane"/>
    <property type="evidence" value="ECO:0007669"/>
    <property type="project" value="UniProtKB-SubCell"/>
</dbReference>
<evidence type="ECO:0000259" key="17">
    <source>
        <dbReference type="PROSITE" id="PS51782"/>
    </source>
</evidence>
<evidence type="ECO:0000256" key="3">
    <source>
        <dbReference type="ARBA" id="ARBA00022527"/>
    </source>
</evidence>
<dbReference type="InterPro" id="IPR036779">
    <property type="entry name" value="LysM_dom_sf"/>
</dbReference>
<dbReference type="Gene3D" id="3.30.200.20">
    <property type="entry name" value="Phosphorylase Kinase, domain 1"/>
    <property type="match status" value="1"/>
</dbReference>
<keyword evidence="19" id="KW-1185">Reference proteome</keyword>
<dbReference type="GO" id="GO:0019199">
    <property type="term" value="F:transmembrane receptor protein kinase activity"/>
    <property type="evidence" value="ECO:0007669"/>
    <property type="project" value="InterPro"/>
</dbReference>
<dbReference type="SUPFAM" id="SSF56112">
    <property type="entry name" value="Protein kinase-like (PK-like)"/>
    <property type="match status" value="1"/>
</dbReference>
<comment type="similarity">
    <text evidence="14">Belongs to the protein kinase superfamily.</text>
</comment>
<gene>
    <name evidence="18" type="ORF">GIB67_037384</name>
</gene>
<keyword evidence="9 13" id="KW-0067">ATP-binding</keyword>
<name>A0A7J7M8I2_9MAGN</name>
<dbReference type="InterPro" id="IPR000719">
    <property type="entry name" value="Prot_kinase_dom"/>
</dbReference>
<dbReference type="AlphaFoldDB" id="A0A7J7M8I2"/>
<keyword evidence="8" id="KW-0418">Kinase</keyword>
<reference evidence="18 19" key="1">
    <citation type="journal article" date="2020" name="IScience">
        <title>Genome Sequencing of the Endangered Kingdonia uniflora (Circaeasteraceae, Ranunculales) Reveals Potential Mechanisms of Evolutionary Specialization.</title>
        <authorList>
            <person name="Sun Y."/>
            <person name="Deng T."/>
            <person name="Zhang A."/>
            <person name="Moore M.J."/>
            <person name="Landis J.B."/>
            <person name="Lin N."/>
            <person name="Zhang H."/>
            <person name="Zhang X."/>
            <person name="Huang J."/>
            <person name="Zhang X."/>
            <person name="Sun H."/>
            <person name="Wang H."/>
        </authorList>
    </citation>
    <scope>NUCLEOTIDE SEQUENCE [LARGE SCALE GENOMIC DNA]</scope>
    <source>
        <strain evidence="18">TB1705</strain>
        <tissue evidence="18">Leaf</tissue>
    </source>
</reference>
<evidence type="ECO:0000256" key="14">
    <source>
        <dbReference type="RuleBase" id="RU000304"/>
    </source>
</evidence>
<dbReference type="CDD" id="cd00118">
    <property type="entry name" value="LysM"/>
    <property type="match status" value="1"/>
</dbReference>
<dbReference type="SMART" id="SM00257">
    <property type="entry name" value="LysM"/>
    <property type="match status" value="1"/>
</dbReference>
<dbReference type="PROSITE" id="PS50011">
    <property type="entry name" value="PROTEIN_KINASE_DOM"/>
    <property type="match status" value="1"/>
</dbReference>
<keyword evidence="11 15" id="KW-0472">Membrane</keyword>
<evidence type="ECO:0000256" key="10">
    <source>
        <dbReference type="ARBA" id="ARBA00022989"/>
    </source>
</evidence>
<feature type="binding site" evidence="13">
    <location>
        <position position="280"/>
    </location>
    <ligand>
        <name>ATP</name>
        <dbReference type="ChEBI" id="CHEBI:30616"/>
    </ligand>
</feature>
<dbReference type="EMBL" id="JACGCM010001710">
    <property type="protein sequence ID" value="KAF6151176.1"/>
    <property type="molecule type" value="Genomic_DNA"/>
</dbReference>
<dbReference type="PROSITE" id="PS51782">
    <property type="entry name" value="LYSM"/>
    <property type="match status" value="1"/>
</dbReference>
<sequence length="424" mass="46531">MSCNASLTGSCSSSLYVPKRLHTLQETASLFHVSPNLVNRTADGYVIAVNCSCLTGHNEYVWHMDYTVQRGDTWDVVSSKFGSFVVEMPEKTLTASQVVTLDILCGCTGGGVQVITYSIQPGDTLFTVCSHFGADVEQTARLNSIENPELIITGDIVFIPAPDSSAREVSNVRNRIILGATVAATAVVILNISILLWVFYFKRKGRNQSDEVSCCSTFLLCNTRCKQDTIPIFNPDRSTVFSYHEVCNATNNFNASQKIGQGAYGSVYLGQLKGTEVAIKQMKNTKSKEFLAELNILCKVHHTNLIELIGYAAGGDSLFLVYEYAHNGALSDHLHSPIMKGYASLSLARRVQIALDAAKGLEYIHMYTKPFYVHRDIKTSNILLDSNFRAKIADFGLVKLLECSPEIEAATSKIVGTFGYLAPE</sequence>
<keyword evidence="5 15" id="KW-0812">Transmembrane</keyword>
<keyword evidence="10 15" id="KW-1133">Transmembrane helix</keyword>
<evidence type="ECO:0000256" key="5">
    <source>
        <dbReference type="ARBA" id="ARBA00022692"/>
    </source>
</evidence>
<dbReference type="PROSITE" id="PS00108">
    <property type="entry name" value="PROTEIN_KINASE_ST"/>
    <property type="match status" value="1"/>
</dbReference>
<evidence type="ECO:0000256" key="13">
    <source>
        <dbReference type="PROSITE-ProRule" id="PRU10141"/>
    </source>
</evidence>
<feature type="domain" description="Protein kinase" evidence="16">
    <location>
        <begin position="253"/>
        <end position="424"/>
    </location>
</feature>
<dbReference type="GO" id="GO:0045087">
    <property type="term" value="P:innate immune response"/>
    <property type="evidence" value="ECO:0007669"/>
    <property type="project" value="InterPro"/>
</dbReference>
<accession>A0A7J7M8I2</accession>
<dbReference type="SUPFAM" id="SSF54106">
    <property type="entry name" value="LysM domain"/>
    <property type="match status" value="1"/>
</dbReference>
<proteinExistence type="inferred from homology"/>
<dbReference type="InterPro" id="IPR011009">
    <property type="entry name" value="Kinase-like_dom_sf"/>
</dbReference>
<dbReference type="Gene3D" id="3.10.350.10">
    <property type="entry name" value="LysM domain"/>
    <property type="match status" value="1"/>
</dbReference>
<evidence type="ECO:0000256" key="1">
    <source>
        <dbReference type="ARBA" id="ARBA00004162"/>
    </source>
</evidence>
<evidence type="ECO:0000313" key="18">
    <source>
        <dbReference type="EMBL" id="KAF6151176.1"/>
    </source>
</evidence>
<dbReference type="PANTHER" id="PTHR46204">
    <property type="entry name" value="CHITIN ELICITOR RECEPTOR KINASE 1-RELATED"/>
    <property type="match status" value="1"/>
</dbReference>
<dbReference type="InterPro" id="IPR008271">
    <property type="entry name" value="Ser/Thr_kinase_AS"/>
</dbReference>
<dbReference type="Pfam" id="PF07714">
    <property type="entry name" value="PK_Tyr_Ser-Thr"/>
    <property type="match status" value="1"/>
</dbReference>
<keyword evidence="6" id="KW-0732">Signal</keyword>
<dbReference type="InterPro" id="IPR044812">
    <property type="entry name" value="CERK1/LYK3-like"/>
</dbReference>